<dbReference type="InterPro" id="IPR023772">
    <property type="entry name" value="DNA-bd_HTH_TetR-type_CS"/>
</dbReference>
<keyword evidence="2 4" id="KW-0238">DNA-binding</keyword>
<evidence type="ECO:0000313" key="7">
    <source>
        <dbReference type="Proteomes" id="UP000183900"/>
    </source>
</evidence>
<dbReference type="Pfam" id="PF00440">
    <property type="entry name" value="TetR_N"/>
    <property type="match status" value="1"/>
</dbReference>
<evidence type="ECO:0000256" key="4">
    <source>
        <dbReference type="PROSITE-ProRule" id="PRU00335"/>
    </source>
</evidence>
<dbReference type="PANTHER" id="PTHR30055:SF234">
    <property type="entry name" value="HTH-TYPE TRANSCRIPTIONAL REGULATOR BETI"/>
    <property type="match status" value="1"/>
</dbReference>
<evidence type="ECO:0000256" key="2">
    <source>
        <dbReference type="ARBA" id="ARBA00023125"/>
    </source>
</evidence>
<dbReference type="GO" id="GO:0000976">
    <property type="term" value="F:transcription cis-regulatory region binding"/>
    <property type="evidence" value="ECO:0007669"/>
    <property type="project" value="TreeGrafter"/>
</dbReference>
<keyword evidence="7" id="KW-1185">Reference proteome</keyword>
<feature type="DNA-binding region" description="H-T-H motif" evidence="4">
    <location>
        <begin position="35"/>
        <end position="54"/>
    </location>
</feature>
<dbReference type="Pfam" id="PF13305">
    <property type="entry name" value="TetR_C_33"/>
    <property type="match status" value="1"/>
</dbReference>
<keyword evidence="1" id="KW-0805">Transcription regulation</keyword>
<keyword evidence="3" id="KW-0804">Transcription</keyword>
<organism evidence="6 7">
    <name type="scientific">Pannonibacter indicus</name>
    <dbReference type="NCBI Taxonomy" id="466044"/>
    <lineage>
        <taxon>Bacteria</taxon>
        <taxon>Pseudomonadati</taxon>
        <taxon>Pseudomonadota</taxon>
        <taxon>Alphaproteobacteria</taxon>
        <taxon>Hyphomicrobiales</taxon>
        <taxon>Stappiaceae</taxon>
        <taxon>Pannonibacter</taxon>
    </lineage>
</organism>
<dbReference type="AlphaFoldDB" id="A0A0K6I9Q8"/>
<evidence type="ECO:0000259" key="5">
    <source>
        <dbReference type="PROSITE" id="PS50977"/>
    </source>
</evidence>
<evidence type="ECO:0000256" key="1">
    <source>
        <dbReference type="ARBA" id="ARBA00023015"/>
    </source>
</evidence>
<feature type="domain" description="HTH tetR-type" evidence="5">
    <location>
        <begin position="12"/>
        <end position="72"/>
    </location>
</feature>
<evidence type="ECO:0000313" key="6">
    <source>
        <dbReference type="EMBL" id="CUA99854.1"/>
    </source>
</evidence>
<dbReference type="InterPro" id="IPR036271">
    <property type="entry name" value="Tet_transcr_reg_TetR-rel_C_sf"/>
</dbReference>
<dbReference type="Proteomes" id="UP000183900">
    <property type="component" value="Unassembled WGS sequence"/>
</dbReference>
<sequence length="213" mass="23507">MPRPAMTDEELAAVQARILAETARIVAAEGYAALSMRKLAEGLNLTAGALYRYFPTKQHLMIAYCSSAIETLNERTLAIHGMDLPSIEIIRKLIMAYSEFALEDTDRFRLMFLDLEMSHQMEIAFADDKLTGYELLKARMAIAMEEGAIRRMDPGHATHLLWSAVHGAVVLLLNVKDLDLGDPCSLIRDAAEMALRGLAPDSAGAETRETRAA</sequence>
<accession>A0A0K6I9Q8</accession>
<dbReference type="GO" id="GO:0003700">
    <property type="term" value="F:DNA-binding transcription factor activity"/>
    <property type="evidence" value="ECO:0007669"/>
    <property type="project" value="TreeGrafter"/>
</dbReference>
<gene>
    <name evidence="6" type="ORF">Ga0061067_11532</name>
</gene>
<dbReference type="Gene3D" id="1.10.357.10">
    <property type="entry name" value="Tetracycline Repressor, domain 2"/>
    <property type="match status" value="1"/>
</dbReference>
<name>A0A0K6I9Q8_9HYPH</name>
<dbReference type="InterPro" id="IPR001647">
    <property type="entry name" value="HTH_TetR"/>
</dbReference>
<dbReference type="InterPro" id="IPR025996">
    <property type="entry name" value="MT1864/Rv1816-like_C"/>
</dbReference>
<dbReference type="InterPro" id="IPR050109">
    <property type="entry name" value="HTH-type_TetR-like_transc_reg"/>
</dbReference>
<dbReference type="RefSeq" id="WP_082440171.1">
    <property type="nucleotide sequence ID" value="NZ_CYHE01000015.1"/>
</dbReference>
<dbReference type="PANTHER" id="PTHR30055">
    <property type="entry name" value="HTH-TYPE TRANSCRIPTIONAL REGULATOR RUTR"/>
    <property type="match status" value="1"/>
</dbReference>
<protein>
    <submittedName>
        <fullName evidence="6">Transcriptional regulator, TetR family</fullName>
    </submittedName>
</protein>
<dbReference type="EMBL" id="CYHE01000015">
    <property type="protein sequence ID" value="CUA99854.1"/>
    <property type="molecule type" value="Genomic_DNA"/>
</dbReference>
<dbReference type="SUPFAM" id="SSF46689">
    <property type="entry name" value="Homeodomain-like"/>
    <property type="match status" value="1"/>
</dbReference>
<dbReference type="InterPro" id="IPR009057">
    <property type="entry name" value="Homeodomain-like_sf"/>
</dbReference>
<evidence type="ECO:0000256" key="3">
    <source>
        <dbReference type="ARBA" id="ARBA00023163"/>
    </source>
</evidence>
<dbReference type="PROSITE" id="PS01081">
    <property type="entry name" value="HTH_TETR_1"/>
    <property type="match status" value="1"/>
</dbReference>
<reference evidence="7" key="1">
    <citation type="submission" date="2015-08" db="EMBL/GenBank/DDBJ databases">
        <authorList>
            <person name="Varghese N."/>
        </authorList>
    </citation>
    <scope>NUCLEOTIDE SEQUENCE [LARGE SCALE GENOMIC DNA]</scope>
    <source>
        <strain evidence="7">DSM 23407</strain>
    </source>
</reference>
<dbReference type="PROSITE" id="PS50977">
    <property type="entry name" value="HTH_TETR_2"/>
    <property type="match status" value="1"/>
</dbReference>
<dbReference type="PRINTS" id="PR00455">
    <property type="entry name" value="HTHTETR"/>
</dbReference>
<proteinExistence type="predicted"/>
<dbReference type="SUPFAM" id="SSF48498">
    <property type="entry name" value="Tetracyclin repressor-like, C-terminal domain"/>
    <property type="match status" value="1"/>
</dbReference>
<dbReference type="OrthoDB" id="9816431at2"/>